<dbReference type="RefSeq" id="WP_093184180.1">
    <property type="nucleotide sequence ID" value="NZ_FMYH01000005.1"/>
</dbReference>
<dbReference type="InterPro" id="IPR016035">
    <property type="entry name" value="Acyl_Trfase/lysoPLipase"/>
</dbReference>
<evidence type="ECO:0000256" key="4">
    <source>
        <dbReference type="ARBA" id="ARBA00048462"/>
    </source>
</evidence>
<dbReference type="Gene3D" id="3.40.366.10">
    <property type="entry name" value="Malonyl-Coenzyme A Acyl Carrier Protein, domain 2"/>
    <property type="match status" value="1"/>
</dbReference>
<accession>A0A1G6S2P2</accession>
<evidence type="ECO:0000256" key="5">
    <source>
        <dbReference type="SAM" id="MobiDB-lite"/>
    </source>
</evidence>
<reference evidence="7 8" key="1">
    <citation type="submission" date="2016-09" db="EMBL/GenBank/DDBJ databases">
        <authorList>
            <person name="Capua I."/>
            <person name="De Benedictis P."/>
            <person name="Joannis T."/>
            <person name="Lombin L.H."/>
            <person name="Cattoli G."/>
        </authorList>
    </citation>
    <scope>NUCLEOTIDE SEQUENCE [LARGE SCALE GENOMIC DNA]</scope>
    <source>
        <strain evidence="7 8">ISLP-3</strain>
    </source>
</reference>
<keyword evidence="3" id="KW-0012">Acyltransferase</keyword>
<evidence type="ECO:0000313" key="8">
    <source>
        <dbReference type="Proteomes" id="UP000199039"/>
    </source>
</evidence>
<dbReference type="SMART" id="SM00827">
    <property type="entry name" value="PKS_AT"/>
    <property type="match status" value="1"/>
</dbReference>
<dbReference type="Gene3D" id="3.30.70.250">
    <property type="entry name" value="Malonyl-CoA ACP transacylase, ACP-binding"/>
    <property type="match status" value="1"/>
</dbReference>
<sequence>MLAVVCPGQGSQSPGMLAPWLELPGVADQLAAFSQASGTDLVAHGTVSDADAIRDTAVAQPLIVSSSLVALRAVLDGAPATGIVDITAGHSVGEFAAAAVAGVFDDAAAVGLVTARARFMALAAAATPTGMSAVVGGDPQEVLAAIEAAGLFPANVNSAGQVVAAGSFEGLAALAAAPPAKARVIALQVAGAFHTPFMQPALDSFATVAAGWPAADPSLGLLSNADGATYAQIDAAGAGGAVGGPFGSRQDVLRRLADQIVAPVRWDLCQEQLIALGVTGLLELAPGGVLVGLARRSLPGVETVAIKSPADLDAAHDLVARHSTAASNATAPTTSSPEKDSK</sequence>
<feature type="region of interest" description="Disordered" evidence="5">
    <location>
        <begin position="323"/>
        <end position="342"/>
    </location>
</feature>
<dbReference type="InterPro" id="IPR016036">
    <property type="entry name" value="Malonyl_transacylase_ACP-bd"/>
</dbReference>
<keyword evidence="8" id="KW-1185">Reference proteome</keyword>
<feature type="compositionally biased region" description="Low complexity" evidence="5">
    <location>
        <begin position="323"/>
        <end position="336"/>
    </location>
</feature>
<dbReference type="GO" id="GO:0005829">
    <property type="term" value="C:cytosol"/>
    <property type="evidence" value="ECO:0007669"/>
    <property type="project" value="TreeGrafter"/>
</dbReference>
<dbReference type="SUPFAM" id="SSF55048">
    <property type="entry name" value="Probable ACP-binding domain of malonyl-CoA ACP transacylase"/>
    <property type="match status" value="1"/>
</dbReference>
<dbReference type="PANTHER" id="PTHR42681">
    <property type="entry name" value="MALONYL-COA-ACYL CARRIER PROTEIN TRANSACYLASE, MITOCHONDRIAL"/>
    <property type="match status" value="1"/>
</dbReference>
<name>A0A1G6S2P2_9MICO</name>
<dbReference type="SUPFAM" id="SSF52151">
    <property type="entry name" value="FabD/lysophospholipase-like"/>
    <property type="match status" value="1"/>
</dbReference>
<dbReference type="EMBL" id="FMYH01000005">
    <property type="protein sequence ID" value="SDD11128.1"/>
    <property type="molecule type" value="Genomic_DNA"/>
</dbReference>
<dbReference type="InterPro" id="IPR050858">
    <property type="entry name" value="Mal-CoA-ACP_Trans/PKS_FabD"/>
</dbReference>
<feature type="domain" description="Malonyl-CoA:ACP transacylase (MAT)" evidence="6">
    <location>
        <begin position="5"/>
        <end position="323"/>
    </location>
</feature>
<evidence type="ECO:0000259" key="6">
    <source>
        <dbReference type="SMART" id="SM00827"/>
    </source>
</evidence>
<dbReference type="GO" id="GO:0004314">
    <property type="term" value="F:[acyl-carrier-protein] S-malonyltransferase activity"/>
    <property type="evidence" value="ECO:0007669"/>
    <property type="project" value="UniProtKB-EC"/>
</dbReference>
<dbReference type="EC" id="2.3.1.39" evidence="1"/>
<dbReference type="OrthoDB" id="3248271at2"/>
<dbReference type="GO" id="GO:0006633">
    <property type="term" value="P:fatty acid biosynthetic process"/>
    <property type="evidence" value="ECO:0007669"/>
    <property type="project" value="TreeGrafter"/>
</dbReference>
<gene>
    <name evidence="7" type="ORF">SAMN05216410_2859</name>
</gene>
<dbReference type="AlphaFoldDB" id="A0A1G6S2P2"/>
<dbReference type="InterPro" id="IPR014043">
    <property type="entry name" value="Acyl_transferase_dom"/>
</dbReference>
<organism evidence="7 8">
    <name type="scientific">Sanguibacter gelidistatuariae</name>
    <dbReference type="NCBI Taxonomy" id="1814289"/>
    <lineage>
        <taxon>Bacteria</taxon>
        <taxon>Bacillati</taxon>
        <taxon>Actinomycetota</taxon>
        <taxon>Actinomycetes</taxon>
        <taxon>Micrococcales</taxon>
        <taxon>Sanguibacteraceae</taxon>
        <taxon>Sanguibacter</taxon>
    </lineage>
</organism>
<evidence type="ECO:0000256" key="2">
    <source>
        <dbReference type="ARBA" id="ARBA00022679"/>
    </source>
</evidence>
<comment type="catalytic activity">
    <reaction evidence="4">
        <text>holo-[ACP] + malonyl-CoA = malonyl-[ACP] + CoA</text>
        <dbReference type="Rhea" id="RHEA:41792"/>
        <dbReference type="Rhea" id="RHEA-COMP:9623"/>
        <dbReference type="Rhea" id="RHEA-COMP:9685"/>
        <dbReference type="ChEBI" id="CHEBI:57287"/>
        <dbReference type="ChEBI" id="CHEBI:57384"/>
        <dbReference type="ChEBI" id="CHEBI:64479"/>
        <dbReference type="ChEBI" id="CHEBI:78449"/>
        <dbReference type="EC" id="2.3.1.39"/>
    </reaction>
</comment>
<dbReference type="PANTHER" id="PTHR42681:SF1">
    <property type="entry name" value="MALONYL-COA-ACYL CARRIER PROTEIN TRANSACYLASE, MITOCHONDRIAL"/>
    <property type="match status" value="1"/>
</dbReference>
<dbReference type="InterPro" id="IPR001227">
    <property type="entry name" value="Ac_transferase_dom_sf"/>
</dbReference>
<dbReference type="Pfam" id="PF00698">
    <property type="entry name" value="Acyl_transf_1"/>
    <property type="match status" value="1"/>
</dbReference>
<proteinExistence type="predicted"/>
<dbReference type="STRING" id="1814289.SAMN05216410_2859"/>
<keyword evidence="2 7" id="KW-0808">Transferase</keyword>
<evidence type="ECO:0000256" key="3">
    <source>
        <dbReference type="ARBA" id="ARBA00023315"/>
    </source>
</evidence>
<dbReference type="Proteomes" id="UP000199039">
    <property type="component" value="Unassembled WGS sequence"/>
</dbReference>
<protein>
    <recommendedName>
        <fullName evidence="1">[acyl-carrier-protein] S-malonyltransferase</fullName>
        <ecNumber evidence="1">2.3.1.39</ecNumber>
    </recommendedName>
</protein>
<evidence type="ECO:0000313" key="7">
    <source>
        <dbReference type="EMBL" id="SDD11128.1"/>
    </source>
</evidence>
<evidence type="ECO:0000256" key="1">
    <source>
        <dbReference type="ARBA" id="ARBA00013258"/>
    </source>
</evidence>